<sequence>MELIMSDCCTLASAPHRKSARRHNSLIILRSAIARWFWRIRIRRERKQRSKISPVLIDDIGLTDQQAGSETTGFFWRV</sequence>
<accession>A0ABR9ISY6</accession>
<reference evidence="1 2" key="1">
    <citation type="submission" date="2020-10" db="EMBL/GenBank/DDBJ databases">
        <title>Sequencing the genomes of 1000 actinobacteria strains.</title>
        <authorList>
            <person name="Klenk H.-P."/>
        </authorList>
    </citation>
    <scope>NUCLEOTIDE SEQUENCE [LARGE SCALE GENOMIC DNA]</scope>
    <source>
        <strain evidence="1 2">DSM 7307</strain>
    </source>
</reference>
<organism evidence="1 2">
    <name type="scientific">Rhizobium viscosum</name>
    <name type="common">Arthrobacter viscosus</name>
    <dbReference type="NCBI Taxonomy" id="1673"/>
    <lineage>
        <taxon>Bacteria</taxon>
        <taxon>Pseudomonadati</taxon>
        <taxon>Pseudomonadota</taxon>
        <taxon>Alphaproteobacteria</taxon>
        <taxon>Hyphomicrobiales</taxon>
        <taxon>Rhizobiaceae</taxon>
        <taxon>Rhizobium/Agrobacterium group</taxon>
        <taxon>Rhizobium</taxon>
    </lineage>
</organism>
<evidence type="ECO:0000313" key="2">
    <source>
        <dbReference type="Proteomes" id="UP000620262"/>
    </source>
</evidence>
<dbReference type="Proteomes" id="UP000620262">
    <property type="component" value="Unassembled WGS sequence"/>
</dbReference>
<keyword evidence="2" id="KW-1185">Reference proteome</keyword>
<dbReference type="RefSeq" id="WP_246517212.1">
    <property type="nucleotide sequence ID" value="NZ_BAAAVL010000017.1"/>
</dbReference>
<evidence type="ECO:0000313" key="1">
    <source>
        <dbReference type="EMBL" id="MBE1506306.1"/>
    </source>
</evidence>
<comment type="caution">
    <text evidence="1">The sequence shown here is derived from an EMBL/GenBank/DDBJ whole genome shotgun (WGS) entry which is preliminary data.</text>
</comment>
<gene>
    <name evidence="1" type="ORF">H4W29_003487</name>
</gene>
<name>A0ABR9ISY6_RHIVS</name>
<protein>
    <submittedName>
        <fullName evidence="1">Uncharacterized protein YjiS (DUF1127 family)</fullName>
    </submittedName>
</protein>
<dbReference type="EMBL" id="JADBEC010000001">
    <property type="protein sequence ID" value="MBE1506306.1"/>
    <property type="molecule type" value="Genomic_DNA"/>
</dbReference>
<proteinExistence type="predicted"/>